<dbReference type="RefSeq" id="WP_075726837.1">
    <property type="nucleotide sequence ID" value="NZ_CP009245.1"/>
</dbReference>
<keyword evidence="7" id="KW-0067">ATP-binding</keyword>
<dbReference type="CDD" id="cd06577">
    <property type="entry name" value="PASTA_pknB"/>
    <property type="match status" value="4"/>
</dbReference>
<dbReference type="InterPro" id="IPR005543">
    <property type="entry name" value="PASTA_dom"/>
</dbReference>
<dbReference type="KEGG" id="caqu:CAQU_08515"/>
<feature type="domain" description="PASTA" evidence="12">
    <location>
        <begin position="462"/>
        <end position="528"/>
    </location>
</feature>
<evidence type="ECO:0000256" key="7">
    <source>
        <dbReference type="ARBA" id="ARBA00022840"/>
    </source>
</evidence>
<dbReference type="EMBL" id="CP009245">
    <property type="protein sequence ID" value="APT85104.1"/>
    <property type="molecule type" value="Genomic_DNA"/>
</dbReference>
<keyword evidence="5" id="KW-0547">Nucleotide-binding</keyword>
<feature type="domain" description="PASTA" evidence="12">
    <location>
        <begin position="726"/>
        <end position="788"/>
    </location>
</feature>
<dbReference type="InterPro" id="IPR011009">
    <property type="entry name" value="Kinase-like_dom_sf"/>
</dbReference>
<dbReference type="SUPFAM" id="SSF54184">
    <property type="entry name" value="Penicillin-binding protein 2x (pbp-2x), c-terminal domain"/>
    <property type="match status" value="1"/>
</dbReference>
<dbReference type="Pfam" id="PF00069">
    <property type="entry name" value="Pkinase"/>
    <property type="match status" value="1"/>
</dbReference>
<protein>
    <recommendedName>
        <fullName evidence="1">non-specific serine/threonine protein kinase</fullName>
        <ecNumber evidence="1">2.7.11.1</ecNumber>
    </recommendedName>
</protein>
<name>A0A1L7CGZ6_9CORY</name>
<dbReference type="AlphaFoldDB" id="A0A1L7CGZ6"/>
<comment type="catalytic activity">
    <reaction evidence="9">
        <text>L-seryl-[protein] + ATP = O-phospho-L-seryl-[protein] + ADP + H(+)</text>
        <dbReference type="Rhea" id="RHEA:17989"/>
        <dbReference type="Rhea" id="RHEA-COMP:9863"/>
        <dbReference type="Rhea" id="RHEA-COMP:11604"/>
        <dbReference type="ChEBI" id="CHEBI:15378"/>
        <dbReference type="ChEBI" id="CHEBI:29999"/>
        <dbReference type="ChEBI" id="CHEBI:30616"/>
        <dbReference type="ChEBI" id="CHEBI:83421"/>
        <dbReference type="ChEBI" id="CHEBI:456216"/>
        <dbReference type="EC" id="2.7.11.1"/>
    </reaction>
</comment>
<feature type="transmembrane region" description="Helical" evidence="10">
    <location>
        <begin position="439"/>
        <end position="460"/>
    </location>
</feature>
<proteinExistence type="predicted"/>
<dbReference type="Proteomes" id="UP000185478">
    <property type="component" value="Chromosome"/>
</dbReference>
<reference evidence="13 14" key="1">
    <citation type="submission" date="2014-08" db="EMBL/GenBank/DDBJ databases">
        <title>Complete genome sequence of Corynebacterium aquilae S-613T(T) (=DSM 44791(T)), isolated from the choana of a healthy golden eagle.</title>
        <authorList>
            <person name="Ruckert C."/>
            <person name="Albersmeier A."/>
            <person name="Winkler A."/>
            <person name="Kalinowski J."/>
        </authorList>
    </citation>
    <scope>NUCLEOTIDE SEQUENCE [LARGE SCALE GENOMIC DNA]</scope>
    <source>
        <strain evidence="13 14">S-613</strain>
    </source>
</reference>
<evidence type="ECO:0000313" key="13">
    <source>
        <dbReference type="EMBL" id="APT85104.1"/>
    </source>
</evidence>
<keyword evidence="14" id="KW-1185">Reference proteome</keyword>
<feature type="domain" description="Protein kinase" evidence="11">
    <location>
        <begin position="14"/>
        <end position="282"/>
    </location>
</feature>
<feature type="domain" description="PASTA" evidence="12">
    <location>
        <begin position="596"/>
        <end position="663"/>
    </location>
</feature>
<evidence type="ECO:0000256" key="1">
    <source>
        <dbReference type="ARBA" id="ARBA00012513"/>
    </source>
</evidence>
<dbReference type="STRING" id="1431546.CAQU_08515"/>
<evidence type="ECO:0000256" key="8">
    <source>
        <dbReference type="ARBA" id="ARBA00047899"/>
    </source>
</evidence>
<dbReference type="CDD" id="cd14014">
    <property type="entry name" value="STKc_PknB_like"/>
    <property type="match status" value="1"/>
</dbReference>
<dbReference type="OrthoDB" id="9762169at2"/>
<keyword evidence="3" id="KW-0808">Transferase</keyword>
<evidence type="ECO:0000256" key="2">
    <source>
        <dbReference type="ARBA" id="ARBA00022527"/>
    </source>
</evidence>
<evidence type="ECO:0000256" key="10">
    <source>
        <dbReference type="SAM" id="Phobius"/>
    </source>
</evidence>
<dbReference type="SMART" id="SM00220">
    <property type="entry name" value="S_TKc"/>
    <property type="match status" value="1"/>
</dbReference>
<dbReference type="Gene3D" id="3.30.10.20">
    <property type="match status" value="5"/>
</dbReference>
<dbReference type="PROSITE" id="PS00108">
    <property type="entry name" value="PROTEIN_KINASE_ST"/>
    <property type="match status" value="1"/>
</dbReference>
<dbReference type="Pfam" id="PF03793">
    <property type="entry name" value="PASTA"/>
    <property type="match status" value="5"/>
</dbReference>
<evidence type="ECO:0000256" key="4">
    <source>
        <dbReference type="ARBA" id="ARBA00022737"/>
    </source>
</evidence>
<dbReference type="InterPro" id="IPR000719">
    <property type="entry name" value="Prot_kinase_dom"/>
</dbReference>
<feature type="domain" description="PASTA" evidence="12">
    <location>
        <begin position="529"/>
        <end position="595"/>
    </location>
</feature>
<dbReference type="PANTHER" id="PTHR43289:SF6">
    <property type="entry name" value="SERINE_THREONINE-PROTEIN KINASE NEKL-3"/>
    <property type="match status" value="1"/>
</dbReference>
<evidence type="ECO:0000256" key="9">
    <source>
        <dbReference type="ARBA" id="ARBA00048679"/>
    </source>
</evidence>
<keyword evidence="10" id="KW-0472">Membrane</keyword>
<dbReference type="Gene3D" id="3.30.200.20">
    <property type="entry name" value="Phosphorylase Kinase, domain 1"/>
    <property type="match status" value="1"/>
</dbReference>
<keyword evidence="10" id="KW-1133">Transmembrane helix</keyword>
<evidence type="ECO:0000256" key="5">
    <source>
        <dbReference type="ARBA" id="ARBA00022741"/>
    </source>
</evidence>
<evidence type="ECO:0000313" key="14">
    <source>
        <dbReference type="Proteomes" id="UP000185478"/>
    </source>
</evidence>
<keyword evidence="2" id="KW-0723">Serine/threonine-protein kinase</keyword>
<dbReference type="PROSITE" id="PS51178">
    <property type="entry name" value="PASTA"/>
    <property type="match status" value="4"/>
</dbReference>
<dbReference type="InterPro" id="IPR008271">
    <property type="entry name" value="Ser/Thr_kinase_AS"/>
</dbReference>
<keyword evidence="6" id="KW-0418">Kinase</keyword>
<evidence type="ECO:0000256" key="6">
    <source>
        <dbReference type="ARBA" id="ARBA00022777"/>
    </source>
</evidence>
<sequence length="788" mass="82899">MALLNQGDLLDGRYRIDTPIAKGGMSVVYRCIDMRLGRAVAAKVLNEEFAGDELFRARFRREARSMARLSHPCLVNVYDTSSSGEHVFLIMELITGGTLRELLAERGPMPPYAAAAVLRPMLTGLAVAHQAGMIHRDIKPDNVLINADHQVKLADFGLVRGTNRGDEVEQTIMGTAAYLSPEQVRGQQLSQSSDVFAAGVVLYELLTGQTPFGGDSLKEVAYARLSQRVPAPSGVIDGVPPEFDELVLRATEPESFDRFGDAGEFLEALDGVARAVGLHDFEVPVPTNAAAHRASAVPTEFTDLLTAQIDRCGEQSDGVADAATEVLPQSAAGVAADAEPTSIIAGHQPGAQQVSGVDETAVIPAQEYYPEVEPETAVYPSSQPAAEVDVAPAQAPRPHYVRHDEQEGLAGPGRLPQAPAVVDEPPELAPVRNRSAVSVVLWIVIVVLLLGTLGLGGWWLGSGRYGDIPIVVGQDSAQAVVSLEQAGFSPETVKQYSDTVPVAEVIGTEPAGGERLPKGRTVRLLLSLGRPTVPDYPADRDVQAFYEQLSQRTLVPTRGEDKFSDEVPAGQVVSTEPPPGAALNVGAKVIVHVSKGPAPVKVPDLKNVTVDKARQLLDKAGLIVGNTREEFDPNADGGNVAGSSPAAGEELLRGSSVDLIVSTALKVPKVAGLSKDTAEKALQDAGLRVGSVTYSDKPARAATVVESYPAAGERVDPAYPDVDLVLPAKVQVPSVTGKKVKDARSVLEKAGFKVDADGAGDGARVITTSPKSGEDAAAGSTVVLKTLG</sequence>
<dbReference type="SUPFAM" id="SSF56112">
    <property type="entry name" value="Protein kinase-like (PK-like)"/>
    <property type="match status" value="1"/>
</dbReference>
<dbReference type="SMART" id="SM00740">
    <property type="entry name" value="PASTA"/>
    <property type="match status" value="5"/>
</dbReference>
<dbReference type="PANTHER" id="PTHR43289">
    <property type="entry name" value="MITOGEN-ACTIVATED PROTEIN KINASE KINASE KINASE 20-RELATED"/>
    <property type="match status" value="1"/>
</dbReference>
<dbReference type="PROSITE" id="PS50011">
    <property type="entry name" value="PROTEIN_KINASE_DOM"/>
    <property type="match status" value="1"/>
</dbReference>
<keyword evidence="10" id="KW-0812">Transmembrane</keyword>
<dbReference type="Gene3D" id="1.10.510.10">
    <property type="entry name" value="Transferase(Phosphotransferase) domain 1"/>
    <property type="match status" value="1"/>
</dbReference>
<accession>A0A1L7CGZ6</accession>
<dbReference type="GO" id="GO:0004674">
    <property type="term" value="F:protein serine/threonine kinase activity"/>
    <property type="evidence" value="ECO:0007669"/>
    <property type="project" value="UniProtKB-KW"/>
</dbReference>
<dbReference type="GO" id="GO:0005524">
    <property type="term" value="F:ATP binding"/>
    <property type="evidence" value="ECO:0007669"/>
    <property type="project" value="UniProtKB-KW"/>
</dbReference>
<evidence type="ECO:0000259" key="11">
    <source>
        <dbReference type="PROSITE" id="PS50011"/>
    </source>
</evidence>
<evidence type="ECO:0000256" key="3">
    <source>
        <dbReference type="ARBA" id="ARBA00022679"/>
    </source>
</evidence>
<dbReference type="FunFam" id="1.10.510.10:FF:000021">
    <property type="entry name" value="Serine/threonine protein kinase"/>
    <property type="match status" value="1"/>
</dbReference>
<organism evidence="13 14">
    <name type="scientific">Corynebacterium aquilae DSM 44791</name>
    <dbReference type="NCBI Taxonomy" id="1431546"/>
    <lineage>
        <taxon>Bacteria</taxon>
        <taxon>Bacillati</taxon>
        <taxon>Actinomycetota</taxon>
        <taxon>Actinomycetes</taxon>
        <taxon>Mycobacteriales</taxon>
        <taxon>Corynebacteriaceae</taxon>
        <taxon>Corynebacterium</taxon>
    </lineage>
</organism>
<keyword evidence="4" id="KW-0677">Repeat</keyword>
<gene>
    <name evidence="13" type="ORF">CAQU_08515</name>
</gene>
<dbReference type="CDD" id="cd06576">
    <property type="entry name" value="PASTA_Pbp2x-like_1"/>
    <property type="match status" value="1"/>
</dbReference>
<dbReference type="EC" id="2.7.11.1" evidence="1"/>
<comment type="catalytic activity">
    <reaction evidence="8">
        <text>L-threonyl-[protein] + ATP = O-phospho-L-threonyl-[protein] + ADP + H(+)</text>
        <dbReference type="Rhea" id="RHEA:46608"/>
        <dbReference type="Rhea" id="RHEA-COMP:11060"/>
        <dbReference type="Rhea" id="RHEA-COMP:11605"/>
        <dbReference type="ChEBI" id="CHEBI:15378"/>
        <dbReference type="ChEBI" id="CHEBI:30013"/>
        <dbReference type="ChEBI" id="CHEBI:30616"/>
        <dbReference type="ChEBI" id="CHEBI:61977"/>
        <dbReference type="ChEBI" id="CHEBI:456216"/>
        <dbReference type="EC" id="2.7.11.1"/>
    </reaction>
</comment>
<evidence type="ECO:0000259" key="12">
    <source>
        <dbReference type="PROSITE" id="PS51178"/>
    </source>
</evidence>